<dbReference type="PANTHER" id="PTHR33387">
    <property type="entry name" value="RMLC-LIKE JELLY ROLL FOLD PROTEIN"/>
    <property type="match status" value="1"/>
</dbReference>
<accession>A0A2A2F8X5</accession>
<dbReference type="PANTHER" id="PTHR33387:SF3">
    <property type="entry name" value="DUF985 DOMAIN-CONTAINING PROTEIN"/>
    <property type="match status" value="1"/>
</dbReference>
<dbReference type="InterPro" id="IPR011051">
    <property type="entry name" value="RmlC_Cupin_sf"/>
</dbReference>
<dbReference type="CDD" id="cd06121">
    <property type="entry name" value="cupin_YML079wp"/>
    <property type="match status" value="1"/>
</dbReference>
<keyword evidence="3" id="KW-1185">Reference proteome</keyword>
<dbReference type="EMBL" id="NSKD01000001">
    <property type="protein sequence ID" value="PAU81971.1"/>
    <property type="molecule type" value="Genomic_DNA"/>
</dbReference>
<dbReference type="InterPro" id="IPR039935">
    <property type="entry name" value="YML079W-like"/>
</dbReference>
<dbReference type="RefSeq" id="WP_095616070.1">
    <property type="nucleotide sequence ID" value="NZ_NSKD01000001.1"/>
</dbReference>
<sequence length="155" mass="17756">MMDAEHWKQELGLAPHPEGGWYRRFFASPINVRTEHGSRPTMTAIHYLLEKGQYSAWHRLRSHELWHWHAGGPVLVHCADDSGIATHKLGSQSELTLTIDPNTWFAAEPAPETSYVLVSCTVSPGFDFEDFEWGEPEALMTAFPEDERLIRRLTR</sequence>
<dbReference type="SUPFAM" id="SSF51182">
    <property type="entry name" value="RmlC-like cupins"/>
    <property type="match status" value="1"/>
</dbReference>
<gene>
    <name evidence="2" type="ORF">CK501_02135</name>
</gene>
<dbReference type="Pfam" id="PF06172">
    <property type="entry name" value="Cupin_5"/>
    <property type="match status" value="1"/>
</dbReference>
<dbReference type="Gene3D" id="2.60.120.10">
    <property type="entry name" value="Jelly Rolls"/>
    <property type="match status" value="1"/>
</dbReference>
<feature type="domain" description="DUF985" evidence="1">
    <location>
        <begin position="7"/>
        <end position="132"/>
    </location>
</feature>
<evidence type="ECO:0000313" key="2">
    <source>
        <dbReference type="EMBL" id="PAU81971.1"/>
    </source>
</evidence>
<organism evidence="2 3">
    <name type="scientific">Halovibrio salipaludis</name>
    <dbReference type="NCBI Taxonomy" id="2032626"/>
    <lineage>
        <taxon>Bacteria</taxon>
        <taxon>Pseudomonadati</taxon>
        <taxon>Pseudomonadota</taxon>
        <taxon>Gammaproteobacteria</taxon>
        <taxon>Oceanospirillales</taxon>
        <taxon>Halomonadaceae</taxon>
        <taxon>Halovibrio</taxon>
    </lineage>
</organism>
<dbReference type="InterPro" id="IPR014710">
    <property type="entry name" value="RmlC-like_jellyroll"/>
</dbReference>
<dbReference type="OrthoDB" id="9798288at2"/>
<dbReference type="Proteomes" id="UP000218896">
    <property type="component" value="Unassembled WGS sequence"/>
</dbReference>
<evidence type="ECO:0000259" key="1">
    <source>
        <dbReference type="Pfam" id="PF06172"/>
    </source>
</evidence>
<dbReference type="AlphaFoldDB" id="A0A2A2F8X5"/>
<reference evidence="2 3" key="1">
    <citation type="submission" date="2017-08" db="EMBL/GenBank/DDBJ databases">
        <title>Halovibrio sewagensis sp. nov., isolated from wastewater of high salinity.</title>
        <authorList>
            <person name="Dong X."/>
            <person name="Zhang G."/>
        </authorList>
    </citation>
    <scope>NUCLEOTIDE SEQUENCE [LARGE SCALE GENOMIC DNA]</scope>
    <source>
        <strain evidence="2 3">YL5-2</strain>
    </source>
</reference>
<dbReference type="InterPro" id="IPR009327">
    <property type="entry name" value="Cupin_DUF985"/>
</dbReference>
<protein>
    <recommendedName>
        <fullName evidence="1">DUF985 domain-containing protein</fullName>
    </recommendedName>
</protein>
<proteinExistence type="predicted"/>
<evidence type="ECO:0000313" key="3">
    <source>
        <dbReference type="Proteomes" id="UP000218896"/>
    </source>
</evidence>
<comment type="caution">
    <text evidence="2">The sequence shown here is derived from an EMBL/GenBank/DDBJ whole genome shotgun (WGS) entry which is preliminary data.</text>
</comment>
<name>A0A2A2F8X5_9GAMM</name>